<evidence type="ECO:0000256" key="7">
    <source>
        <dbReference type="ARBA" id="ARBA00023136"/>
    </source>
</evidence>
<sequence length="162" mass="19091">MEFFWRILHPHIPITILIDSQSVLPKEWYPNVLRNTLEWYCREFKDPMMMDPPSWFQAFCVCELLFQFPFFFVATKSFFKGSAKHLRIPLLIYSSHVATTVIAILCHILFHDFSSGDYPGPSTLNERLFLAAIYSPYLIVPVMILLTMLYSQEYNSDSKKFM</sequence>
<feature type="transmembrane region" description="Helical" evidence="9">
    <location>
        <begin position="90"/>
        <end position="110"/>
    </location>
</feature>
<evidence type="ECO:0000256" key="4">
    <source>
        <dbReference type="ARBA" id="ARBA00022692"/>
    </source>
</evidence>
<keyword evidence="4 9" id="KW-0812">Transmembrane</keyword>
<dbReference type="PROSITE" id="PS51751">
    <property type="entry name" value="EXPERA"/>
    <property type="match status" value="1"/>
</dbReference>
<dbReference type="Pfam" id="PF05241">
    <property type="entry name" value="EBP"/>
    <property type="match status" value="1"/>
</dbReference>
<dbReference type="GeneID" id="100372052"/>
<dbReference type="RefSeq" id="XP_006811131.1">
    <property type="nucleotide sequence ID" value="XM_006811068.1"/>
</dbReference>
<dbReference type="InterPro" id="IPR051987">
    <property type="entry name" value="Sigma-2_receptor-like"/>
</dbReference>
<evidence type="ECO:0000313" key="11">
    <source>
        <dbReference type="Proteomes" id="UP000694865"/>
    </source>
</evidence>
<dbReference type="PANTHER" id="PTHR31204">
    <property type="entry name" value="SIGMA INTRACELLULAR RECEPTOR 2"/>
    <property type="match status" value="1"/>
</dbReference>
<protein>
    <recommendedName>
        <fullName evidence="3">Sigma intracellular receptor 2</fullName>
    </recommendedName>
    <alternativeName>
        <fullName evidence="8">Transmembrane protein 97</fullName>
    </alternativeName>
</protein>
<evidence type="ECO:0000256" key="1">
    <source>
        <dbReference type="ARBA" id="ARBA00004477"/>
    </source>
</evidence>
<evidence type="ECO:0000259" key="10">
    <source>
        <dbReference type="PROSITE" id="PS51751"/>
    </source>
</evidence>
<name>A0ABM0LTP0_SACKO</name>
<dbReference type="PIRSF" id="PIRSF031032">
    <property type="entry name" value="TMP_97_prd"/>
    <property type="match status" value="1"/>
</dbReference>
<keyword evidence="11" id="KW-1185">Reference proteome</keyword>
<dbReference type="PANTHER" id="PTHR31204:SF1">
    <property type="entry name" value="SIGMA INTRACELLULAR RECEPTOR 2"/>
    <property type="match status" value="1"/>
</dbReference>
<dbReference type="InterPro" id="IPR016964">
    <property type="entry name" value="Sigma2_recept"/>
</dbReference>
<evidence type="ECO:0000256" key="9">
    <source>
        <dbReference type="PIRNR" id="PIRNR031032"/>
    </source>
</evidence>
<evidence type="ECO:0000256" key="2">
    <source>
        <dbReference type="ARBA" id="ARBA00009096"/>
    </source>
</evidence>
<keyword evidence="7 9" id="KW-0472">Membrane</keyword>
<comment type="similarity">
    <text evidence="2">Belongs to the TMEM97/sigma-2 receptor family.</text>
</comment>
<keyword evidence="5" id="KW-0256">Endoplasmic reticulum</keyword>
<evidence type="ECO:0000256" key="5">
    <source>
        <dbReference type="ARBA" id="ARBA00022824"/>
    </source>
</evidence>
<comment type="subcellular location">
    <subcellularLocation>
        <location evidence="1">Endoplasmic reticulum membrane</location>
        <topology evidence="1">Multi-pass membrane protein</topology>
    </subcellularLocation>
</comment>
<proteinExistence type="inferred from homology"/>
<dbReference type="InterPro" id="IPR033118">
    <property type="entry name" value="EXPERA"/>
</dbReference>
<dbReference type="Proteomes" id="UP000694865">
    <property type="component" value="Unplaced"/>
</dbReference>
<accession>A0ABM0LTP0</accession>
<feature type="domain" description="EXPERA" evidence="10">
    <location>
        <begin position="1"/>
        <end position="145"/>
    </location>
</feature>
<feature type="transmembrane region" description="Helical" evidence="9">
    <location>
        <begin position="130"/>
        <end position="150"/>
    </location>
</feature>
<evidence type="ECO:0000256" key="6">
    <source>
        <dbReference type="ARBA" id="ARBA00022989"/>
    </source>
</evidence>
<evidence type="ECO:0000256" key="3">
    <source>
        <dbReference type="ARBA" id="ARBA00018102"/>
    </source>
</evidence>
<keyword evidence="6 9" id="KW-1133">Transmembrane helix</keyword>
<organism evidence="11 12">
    <name type="scientific">Saccoglossus kowalevskii</name>
    <name type="common">Acorn worm</name>
    <dbReference type="NCBI Taxonomy" id="10224"/>
    <lineage>
        <taxon>Eukaryota</taxon>
        <taxon>Metazoa</taxon>
        <taxon>Hemichordata</taxon>
        <taxon>Enteropneusta</taxon>
        <taxon>Harrimaniidae</taxon>
        <taxon>Saccoglossus</taxon>
    </lineage>
</organism>
<evidence type="ECO:0000256" key="8">
    <source>
        <dbReference type="ARBA" id="ARBA00031073"/>
    </source>
</evidence>
<gene>
    <name evidence="12" type="primary">LOC100372052</name>
</gene>
<feature type="transmembrane region" description="Helical" evidence="9">
    <location>
        <begin position="55"/>
        <end position="78"/>
    </location>
</feature>
<reference evidence="12" key="1">
    <citation type="submission" date="2025-08" db="UniProtKB">
        <authorList>
            <consortium name="RefSeq"/>
        </authorList>
    </citation>
    <scope>IDENTIFICATION</scope>
    <source>
        <tissue evidence="12">Testes</tissue>
    </source>
</reference>
<evidence type="ECO:0000313" key="12">
    <source>
        <dbReference type="RefSeq" id="XP_006811131.1"/>
    </source>
</evidence>